<protein>
    <submittedName>
        <fullName evidence="2">Extracellular solute-binding protein</fullName>
    </submittedName>
</protein>
<evidence type="ECO:0000313" key="3">
    <source>
        <dbReference type="Proteomes" id="UP000824140"/>
    </source>
</evidence>
<reference evidence="2" key="2">
    <citation type="journal article" date="2021" name="PeerJ">
        <title>Extensive microbial diversity within the chicken gut microbiome revealed by metagenomics and culture.</title>
        <authorList>
            <person name="Gilroy R."/>
            <person name="Ravi A."/>
            <person name="Getino M."/>
            <person name="Pursley I."/>
            <person name="Horton D.L."/>
            <person name="Alikhan N.F."/>
            <person name="Baker D."/>
            <person name="Gharbi K."/>
            <person name="Hall N."/>
            <person name="Watson M."/>
            <person name="Adriaenssens E.M."/>
            <person name="Foster-Nyarko E."/>
            <person name="Jarju S."/>
            <person name="Secka A."/>
            <person name="Antonio M."/>
            <person name="Oren A."/>
            <person name="Chaudhuri R.R."/>
            <person name="La Ragione R."/>
            <person name="Hildebrand F."/>
            <person name="Pallen M.J."/>
        </authorList>
    </citation>
    <scope>NUCLEOTIDE SEQUENCE</scope>
    <source>
        <strain evidence="2">13766</strain>
    </source>
</reference>
<dbReference type="InterPro" id="IPR050490">
    <property type="entry name" value="Bact_solute-bd_prot1"/>
</dbReference>
<accession>A0A9D1K8H1</accession>
<feature type="signal peptide" evidence="1">
    <location>
        <begin position="1"/>
        <end position="23"/>
    </location>
</feature>
<evidence type="ECO:0000256" key="1">
    <source>
        <dbReference type="SAM" id="SignalP"/>
    </source>
</evidence>
<dbReference type="PANTHER" id="PTHR43649">
    <property type="entry name" value="ARABINOSE-BINDING PROTEIN-RELATED"/>
    <property type="match status" value="1"/>
</dbReference>
<gene>
    <name evidence="2" type="ORF">IAA84_13325</name>
</gene>
<organism evidence="2 3">
    <name type="scientific">Candidatus Alectryocaccomicrobium excrementavium</name>
    <dbReference type="NCBI Taxonomy" id="2840668"/>
    <lineage>
        <taxon>Bacteria</taxon>
        <taxon>Bacillati</taxon>
        <taxon>Bacillota</taxon>
        <taxon>Clostridia</taxon>
        <taxon>Candidatus Alectryocaccomicrobium</taxon>
    </lineage>
</organism>
<reference evidence="2" key="1">
    <citation type="submission" date="2020-10" db="EMBL/GenBank/DDBJ databases">
        <authorList>
            <person name="Gilroy R."/>
        </authorList>
    </citation>
    <scope>NUCLEOTIDE SEQUENCE</scope>
    <source>
        <strain evidence="2">13766</strain>
    </source>
</reference>
<feature type="chain" id="PRO_5038701623" evidence="1">
    <location>
        <begin position="24"/>
        <end position="549"/>
    </location>
</feature>
<dbReference type="AlphaFoldDB" id="A0A9D1K8H1"/>
<evidence type="ECO:0000313" key="2">
    <source>
        <dbReference type="EMBL" id="HIS93988.1"/>
    </source>
</evidence>
<comment type="caution">
    <text evidence="2">The sequence shown here is derived from an EMBL/GenBank/DDBJ whole genome shotgun (WGS) entry which is preliminary data.</text>
</comment>
<dbReference type="Gene3D" id="3.40.190.10">
    <property type="entry name" value="Periplasmic binding protein-like II"/>
    <property type="match status" value="2"/>
</dbReference>
<name>A0A9D1K8H1_9FIRM</name>
<dbReference type="EMBL" id="DVJN01000254">
    <property type="protein sequence ID" value="HIS93988.1"/>
    <property type="molecule type" value="Genomic_DNA"/>
</dbReference>
<proteinExistence type="predicted"/>
<keyword evidence="1" id="KW-0732">Signal</keyword>
<dbReference type="SUPFAM" id="SSF53850">
    <property type="entry name" value="Periplasmic binding protein-like II"/>
    <property type="match status" value="1"/>
</dbReference>
<sequence>MKKRLLCALLACMLLSGAMAAVAEEVPVPDFGKYDETVVITAINNLSDQVRQNTLKDEYTIEDNPWQSAYLEYLNVKREYLWITASDEEYNTKRSLALAAGEIPDYLQVSQVELMQLAEAGVIVDNAKELFDEYAGDQLKSLIGYYGDIAWEYGAYDGDFYGIPCAGGQNYDCLDFVWIRSDWLENLGMQPPTNYSELLAVIEAFVTQDPDGNGEDDTFGLALCNDLDSEILTVESFLNLFGAYYDMWIEKDGQLVYSATTQEAKNALAALRDMYAKGWLDPEFGVKDQAAVAMDIANNEVGVVFAVNWAPLSTTLNNCIQANPEAGFICVPAWRLANEEGTIARSKYDPSCNNFIAISSACEHPEAVIKMMSLYTELYANHYSEYGITDDGREMWHLAGFPTLEDPLKNCKNMMYGGQYLRGEVAAEDISGEQLQMALNVQAFEEGDRTMWPYYAIFADDGEYNSSEWFVREVKDDYDTYYICEGYRGPDTQGMIDYEGMLATIRDEAYIKIIIGDEELDYFDTFVEEWYAAGGQTITGEVNDWFAEQ</sequence>
<dbReference type="Proteomes" id="UP000824140">
    <property type="component" value="Unassembled WGS sequence"/>
</dbReference>